<keyword evidence="4" id="KW-0597">Phosphoprotein</keyword>
<evidence type="ECO:0000256" key="9">
    <source>
        <dbReference type="ARBA" id="ARBA00023012"/>
    </source>
</evidence>
<evidence type="ECO:0000256" key="7">
    <source>
        <dbReference type="ARBA" id="ARBA00022777"/>
    </source>
</evidence>
<dbReference type="GO" id="GO:0016036">
    <property type="term" value="P:cellular response to phosphate starvation"/>
    <property type="evidence" value="ECO:0007669"/>
    <property type="project" value="TreeGrafter"/>
</dbReference>
<dbReference type="PANTHER" id="PTHR45453">
    <property type="entry name" value="PHOSPHATE REGULON SENSOR PROTEIN PHOR"/>
    <property type="match status" value="1"/>
</dbReference>
<dbReference type="EMBL" id="LPVJ01000022">
    <property type="protein sequence ID" value="KUO96202.1"/>
    <property type="molecule type" value="Genomic_DNA"/>
</dbReference>
<feature type="domain" description="Histidine kinase" evidence="10">
    <location>
        <begin position="25"/>
        <end position="126"/>
    </location>
</feature>
<dbReference type="SUPFAM" id="SSF55874">
    <property type="entry name" value="ATPase domain of HSP90 chaperone/DNA topoisomerase II/histidine kinase"/>
    <property type="match status" value="1"/>
</dbReference>
<comment type="subcellular location">
    <subcellularLocation>
        <location evidence="2">Cell membrane</location>
        <topology evidence="2">Multi-pass membrane protein</topology>
    </subcellularLocation>
</comment>
<dbReference type="Gene3D" id="3.30.565.10">
    <property type="entry name" value="Histidine kinase-like ATPase, C-terminal domain"/>
    <property type="match status" value="1"/>
</dbReference>
<evidence type="ECO:0000313" key="12">
    <source>
        <dbReference type="Proteomes" id="UP000053557"/>
    </source>
</evidence>
<dbReference type="InterPro" id="IPR036890">
    <property type="entry name" value="HATPase_C_sf"/>
</dbReference>
<evidence type="ECO:0000313" key="11">
    <source>
        <dbReference type="EMBL" id="KUO96202.1"/>
    </source>
</evidence>
<dbReference type="InterPro" id="IPR050351">
    <property type="entry name" value="BphY/WalK/GraS-like"/>
</dbReference>
<gene>
    <name evidence="11" type="ORF">ATW55_14730</name>
</gene>
<evidence type="ECO:0000256" key="8">
    <source>
        <dbReference type="ARBA" id="ARBA00022840"/>
    </source>
</evidence>
<dbReference type="InterPro" id="IPR004358">
    <property type="entry name" value="Sig_transdc_His_kin-like_C"/>
</dbReference>
<dbReference type="GO" id="GO:0005886">
    <property type="term" value="C:plasma membrane"/>
    <property type="evidence" value="ECO:0007669"/>
    <property type="project" value="UniProtKB-SubCell"/>
</dbReference>
<dbReference type="CDD" id="cd00075">
    <property type="entry name" value="HATPase"/>
    <property type="match status" value="1"/>
</dbReference>
<sequence>MEFMRQLSQEIARIDRWVWFYAYFNLIDNAIQYNREGGYVDVRIVPEETHARISISDSGLGIPASELPFVWDRLYRVEKSRSRQLGGTGLGLAIVRQIVEQHGGVVEAMSEEGIGSTFSFTLPLRRTEGRGGTAS</sequence>
<comment type="caution">
    <text evidence="11">The sequence shown here is derived from an EMBL/GenBank/DDBJ whole genome shotgun (WGS) entry which is preliminary data.</text>
</comment>
<evidence type="ECO:0000256" key="3">
    <source>
        <dbReference type="ARBA" id="ARBA00012438"/>
    </source>
</evidence>
<keyword evidence="9" id="KW-0902">Two-component regulatory system</keyword>
<dbReference type="GO" id="GO:0000155">
    <property type="term" value="F:phosphorelay sensor kinase activity"/>
    <property type="evidence" value="ECO:0007669"/>
    <property type="project" value="TreeGrafter"/>
</dbReference>
<dbReference type="AlphaFoldDB" id="A0A101XRH2"/>
<protein>
    <recommendedName>
        <fullName evidence="3">histidine kinase</fullName>
        <ecNumber evidence="3">2.7.13.3</ecNumber>
    </recommendedName>
</protein>
<dbReference type="EC" id="2.7.13.3" evidence="3"/>
<dbReference type="Proteomes" id="UP000053557">
    <property type="component" value="Unassembled WGS sequence"/>
</dbReference>
<dbReference type="GO" id="GO:0005524">
    <property type="term" value="F:ATP binding"/>
    <property type="evidence" value="ECO:0007669"/>
    <property type="project" value="UniProtKB-KW"/>
</dbReference>
<evidence type="ECO:0000256" key="2">
    <source>
        <dbReference type="ARBA" id="ARBA00004651"/>
    </source>
</evidence>
<dbReference type="PANTHER" id="PTHR45453:SF1">
    <property type="entry name" value="PHOSPHATE REGULON SENSOR PROTEIN PHOR"/>
    <property type="match status" value="1"/>
</dbReference>
<evidence type="ECO:0000256" key="4">
    <source>
        <dbReference type="ARBA" id="ARBA00022553"/>
    </source>
</evidence>
<dbReference type="GO" id="GO:0004721">
    <property type="term" value="F:phosphoprotein phosphatase activity"/>
    <property type="evidence" value="ECO:0007669"/>
    <property type="project" value="TreeGrafter"/>
</dbReference>
<comment type="catalytic activity">
    <reaction evidence="1">
        <text>ATP + protein L-histidine = ADP + protein N-phospho-L-histidine.</text>
        <dbReference type="EC" id="2.7.13.3"/>
    </reaction>
</comment>
<keyword evidence="8" id="KW-0067">ATP-binding</keyword>
<evidence type="ECO:0000256" key="6">
    <source>
        <dbReference type="ARBA" id="ARBA00022741"/>
    </source>
</evidence>
<keyword evidence="12" id="KW-1185">Reference proteome</keyword>
<organism evidence="11 12">
    <name type="scientific">Ferroacidibacillus organovorans</name>
    <dbReference type="NCBI Taxonomy" id="1765683"/>
    <lineage>
        <taxon>Bacteria</taxon>
        <taxon>Bacillati</taxon>
        <taxon>Bacillota</taxon>
        <taxon>Bacilli</taxon>
        <taxon>Bacillales</taxon>
        <taxon>Alicyclobacillaceae</taxon>
        <taxon>Ferroacidibacillus</taxon>
    </lineage>
</organism>
<keyword evidence="5" id="KW-0808">Transferase</keyword>
<reference evidence="11 12" key="1">
    <citation type="submission" date="2015-12" db="EMBL/GenBank/DDBJ databases">
        <title>Draft genome sequence of Acidibacillus ferrooxidans ITV001, isolated from a chalcopyrite acid mine drainage site in Brazil.</title>
        <authorList>
            <person name="Dall'Agnol H."/>
            <person name="Nancucheo I."/>
            <person name="Johnson B."/>
            <person name="Oliveira R."/>
            <person name="Leite L."/>
            <person name="Pylro V."/>
            <person name="Nunes G.L."/>
            <person name="Tzotzos G."/>
            <person name="Fernandes G.R."/>
            <person name="Dutra J."/>
            <person name="Orellana S.C."/>
            <person name="Oliveira G."/>
        </authorList>
    </citation>
    <scope>NUCLEOTIDE SEQUENCE [LARGE SCALE GENOMIC DNA]</scope>
    <source>
        <strain evidence="12">ITV01</strain>
    </source>
</reference>
<evidence type="ECO:0000259" key="10">
    <source>
        <dbReference type="PROSITE" id="PS50109"/>
    </source>
</evidence>
<name>A0A101XRH2_9BACL</name>
<keyword evidence="6" id="KW-0547">Nucleotide-binding</keyword>
<proteinExistence type="predicted"/>
<accession>A0A101XRH2</accession>
<evidence type="ECO:0000256" key="1">
    <source>
        <dbReference type="ARBA" id="ARBA00000085"/>
    </source>
</evidence>
<dbReference type="Pfam" id="PF02518">
    <property type="entry name" value="HATPase_c"/>
    <property type="match status" value="1"/>
</dbReference>
<dbReference type="PROSITE" id="PS50109">
    <property type="entry name" value="HIS_KIN"/>
    <property type="match status" value="1"/>
</dbReference>
<dbReference type="InterPro" id="IPR003594">
    <property type="entry name" value="HATPase_dom"/>
</dbReference>
<evidence type="ECO:0000256" key="5">
    <source>
        <dbReference type="ARBA" id="ARBA00022679"/>
    </source>
</evidence>
<keyword evidence="7" id="KW-0418">Kinase</keyword>
<dbReference type="FunFam" id="3.30.565.10:FF:000006">
    <property type="entry name" value="Sensor histidine kinase WalK"/>
    <property type="match status" value="1"/>
</dbReference>
<dbReference type="InterPro" id="IPR005467">
    <property type="entry name" value="His_kinase_dom"/>
</dbReference>
<dbReference type="SMART" id="SM00387">
    <property type="entry name" value="HATPase_c"/>
    <property type="match status" value="1"/>
</dbReference>
<dbReference type="PRINTS" id="PR00344">
    <property type="entry name" value="BCTRLSENSOR"/>
</dbReference>